<evidence type="ECO:0000256" key="1">
    <source>
        <dbReference type="ARBA" id="ARBA00001974"/>
    </source>
</evidence>
<feature type="domain" description="Acyl-CoA dehydrogenase/oxidase C-terminal" evidence="6">
    <location>
        <begin position="304"/>
        <end position="458"/>
    </location>
</feature>
<comment type="cofactor">
    <cofactor evidence="1 5">
        <name>FAD</name>
        <dbReference type="ChEBI" id="CHEBI:57692"/>
    </cofactor>
</comment>
<dbReference type="Pfam" id="PF18158">
    <property type="entry name" value="AidB_N"/>
    <property type="match status" value="1"/>
</dbReference>
<evidence type="ECO:0000256" key="5">
    <source>
        <dbReference type="RuleBase" id="RU362125"/>
    </source>
</evidence>
<dbReference type="EMBL" id="FOHZ01000014">
    <property type="protein sequence ID" value="SET61890.1"/>
    <property type="molecule type" value="Genomic_DNA"/>
</dbReference>
<keyword evidence="5" id="KW-0560">Oxidoreductase</keyword>
<dbReference type="Gene3D" id="6.10.250.600">
    <property type="match status" value="1"/>
</dbReference>
<dbReference type="InterPro" id="IPR006091">
    <property type="entry name" value="Acyl-CoA_Oxase/DH_mid-dom"/>
</dbReference>
<dbReference type="InterPro" id="IPR052904">
    <property type="entry name" value="Acyl-CoA_dehydrogenase-like"/>
</dbReference>
<evidence type="ECO:0000259" key="6">
    <source>
        <dbReference type="Pfam" id="PF00441"/>
    </source>
</evidence>
<dbReference type="SUPFAM" id="SSF47203">
    <property type="entry name" value="Acyl-CoA dehydrogenase C-terminal domain-like"/>
    <property type="match status" value="1"/>
</dbReference>
<organism evidence="9 10">
    <name type="scientific">Marinobacter segnicrescens</name>
    <dbReference type="NCBI Taxonomy" id="430453"/>
    <lineage>
        <taxon>Bacteria</taxon>
        <taxon>Pseudomonadati</taxon>
        <taxon>Pseudomonadota</taxon>
        <taxon>Gammaproteobacteria</taxon>
        <taxon>Pseudomonadales</taxon>
        <taxon>Marinobacteraceae</taxon>
        <taxon>Marinobacter</taxon>
    </lineage>
</organism>
<dbReference type="InterPro" id="IPR036250">
    <property type="entry name" value="AcylCo_DH-like_C"/>
</dbReference>
<dbReference type="InterPro" id="IPR041504">
    <property type="entry name" value="AidB_N"/>
</dbReference>
<dbReference type="Gene3D" id="1.20.140.10">
    <property type="entry name" value="Butyryl-CoA Dehydrogenase, subunit A, domain 3"/>
    <property type="match status" value="1"/>
</dbReference>
<evidence type="ECO:0000259" key="8">
    <source>
        <dbReference type="Pfam" id="PF18158"/>
    </source>
</evidence>
<dbReference type="STRING" id="430453.SAMN04487962_11460"/>
<keyword evidence="10" id="KW-1185">Reference proteome</keyword>
<evidence type="ECO:0000313" key="10">
    <source>
        <dbReference type="Proteomes" id="UP000198762"/>
    </source>
</evidence>
<evidence type="ECO:0000256" key="3">
    <source>
        <dbReference type="ARBA" id="ARBA00022630"/>
    </source>
</evidence>
<accession>A0A1I0FUA5</accession>
<dbReference type="NCBIfam" id="NF008594">
    <property type="entry name" value="PRK11561.1"/>
    <property type="match status" value="1"/>
</dbReference>
<dbReference type="OrthoDB" id="9771038at2"/>
<dbReference type="Proteomes" id="UP000198762">
    <property type="component" value="Unassembled WGS sequence"/>
</dbReference>
<dbReference type="Gene3D" id="2.40.110.20">
    <property type="match status" value="1"/>
</dbReference>
<keyword evidence="4 5" id="KW-0274">FAD</keyword>
<evidence type="ECO:0000259" key="7">
    <source>
        <dbReference type="Pfam" id="PF02770"/>
    </source>
</evidence>
<feature type="domain" description="Acyl-CoA oxidase/dehydrogenase middle" evidence="7">
    <location>
        <begin position="196"/>
        <end position="292"/>
    </location>
</feature>
<evidence type="ECO:0000256" key="4">
    <source>
        <dbReference type="ARBA" id="ARBA00022827"/>
    </source>
</evidence>
<dbReference type="InterPro" id="IPR009075">
    <property type="entry name" value="AcylCo_DH/oxidase_C"/>
</dbReference>
<name>A0A1I0FUA5_9GAMM</name>
<evidence type="ECO:0000313" key="9">
    <source>
        <dbReference type="EMBL" id="SET61890.1"/>
    </source>
</evidence>
<dbReference type="RefSeq" id="WP_091853287.1">
    <property type="nucleotide sequence ID" value="NZ_FOHZ01000014.1"/>
</dbReference>
<dbReference type="InterPro" id="IPR009100">
    <property type="entry name" value="AcylCoA_DH/oxidase_NM_dom_sf"/>
</dbReference>
<sequence length="568" mass="62354">MNAKQPNTPGTLFEPDPWLAQTHEVLNQPPALENYNLFLQDKALQEAVEREGASWARQELEAFGKLAGLRETIELGFLANDNKPSFHTHDRFGHRIDEVRFHPAYHELMRLAMEHGLHSSPWQQPGEGAHVARAAKYYLHTQVEAAHGCPVTMTFAAMPSIMKQPELAELWAPKILHRDYDPRNVPDSEKQSVTIGMAMTEKQGGSDVRANTTRALPTGKEGPGQAYELVGHKWFVSAPMCDAFLVLAQAPGGLSCFLMPRWRPDGTKNPWQIQRLKNKMGNVANASSEAELRGALGWMVGEEGRGVPTIIEMVAMTRFDCMVGSSSGMRQATAQALHHCHHRSAFGARLSDQPLMQNVLADLAVESEAAMALTMRVGRALDATDNEQEKLLLRLATPVGKYWICKRTPNQAYEAMECIGGSGVMEDCIMPRLFRESPVNAIWEGSGNVQCLDTLRALQKSPESLDAFMAEVNLAVGSDQRFDAFVNQLQQDFGAAIGNPQQIAFQARDLVDRLAVSLQASLLIRNAPAAVADAYCGSRIAGQGMHNIGALPAGIDARAIIERATPHV</sequence>
<dbReference type="PANTHER" id="PTHR42707">
    <property type="entry name" value="ACYL-COA DEHYDROGENASE"/>
    <property type="match status" value="1"/>
</dbReference>
<dbReference type="AlphaFoldDB" id="A0A1I0FUA5"/>
<gene>
    <name evidence="9" type="ORF">SAMN04487962_11460</name>
</gene>
<feature type="domain" description="Adaptive response protein AidB N-terminal" evidence="8">
    <location>
        <begin position="27"/>
        <end position="182"/>
    </location>
</feature>
<dbReference type="PROSITE" id="PS00073">
    <property type="entry name" value="ACYL_COA_DH_2"/>
    <property type="match status" value="1"/>
</dbReference>
<protein>
    <submittedName>
        <fullName evidence="9">Putative acyl-CoA dehydrogenase</fullName>
    </submittedName>
</protein>
<dbReference type="SUPFAM" id="SSF56645">
    <property type="entry name" value="Acyl-CoA dehydrogenase NM domain-like"/>
    <property type="match status" value="1"/>
</dbReference>
<proteinExistence type="inferred from homology"/>
<dbReference type="Pfam" id="PF00441">
    <property type="entry name" value="Acyl-CoA_dh_1"/>
    <property type="match status" value="1"/>
</dbReference>
<comment type="similarity">
    <text evidence="2 5">Belongs to the acyl-CoA dehydrogenase family.</text>
</comment>
<keyword evidence="3 5" id="KW-0285">Flavoprotein</keyword>
<evidence type="ECO:0000256" key="2">
    <source>
        <dbReference type="ARBA" id="ARBA00009347"/>
    </source>
</evidence>
<dbReference type="InterPro" id="IPR006089">
    <property type="entry name" value="Acyl-CoA_DH_CS"/>
</dbReference>
<dbReference type="Pfam" id="PF02770">
    <property type="entry name" value="Acyl-CoA_dh_M"/>
    <property type="match status" value="1"/>
</dbReference>
<reference evidence="10" key="1">
    <citation type="submission" date="2016-10" db="EMBL/GenBank/DDBJ databases">
        <authorList>
            <person name="Varghese N."/>
            <person name="Submissions S."/>
        </authorList>
    </citation>
    <scope>NUCLEOTIDE SEQUENCE [LARGE SCALE GENOMIC DNA]</scope>
    <source>
        <strain evidence="10">CGMCC 1.6489</strain>
    </source>
</reference>
<dbReference type="GO" id="GO:0003995">
    <property type="term" value="F:acyl-CoA dehydrogenase activity"/>
    <property type="evidence" value="ECO:0007669"/>
    <property type="project" value="InterPro"/>
</dbReference>
<dbReference type="PANTHER" id="PTHR42707:SF3">
    <property type="entry name" value="ACYL-COA DEHYDROGENASE AIDB-RELATED"/>
    <property type="match status" value="1"/>
</dbReference>